<sequence>MRLKTLALVALCAAMATGCVQNYAEREVAQGAAAGVLVVTNAPPEARLIVDGRDLGAVAQFEAGAPLTTGRHDIAIENGGRRLHAQAVFVSAGARVAVTVP</sequence>
<dbReference type="Proteomes" id="UP000663942">
    <property type="component" value="Chromosome"/>
</dbReference>
<proteinExistence type="predicted"/>
<protein>
    <recommendedName>
        <fullName evidence="4">PEGA domain-containing protein</fullName>
    </recommendedName>
</protein>
<keyword evidence="1" id="KW-0732">Signal</keyword>
<evidence type="ECO:0000256" key="1">
    <source>
        <dbReference type="SAM" id="SignalP"/>
    </source>
</evidence>
<reference evidence="2 3" key="1">
    <citation type="submission" date="2020-09" db="EMBL/GenBank/DDBJ databases">
        <title>Brevundimonas sp. LVF1 isolated from an oligotrophic pond in Goettingen, Germany.</title>
        <authorList>
            <person name="Friedrich I."/>
            <person name="Klassen A."/>
            <person name="Neubauer H."/>
            <person name="Schneider D."/>
            <person name="Hertel R."/>
            <person name="Daniel R."/>
        </authorList>
    </citation>
    <scope>NUCLEOTIDE SEQUENCE [LARGE SCALE GENOMIC DNA]</scope>
    <source>
        <strain evidence="2 3">LVF1</strain>
    </source>
</reference>
<evidence type="ECO:0000313" key="3">
    <source>
        <dbReference type="Proteomes" id="UP000663942"/>
    </source>
</evidence>
<keyword evidence="3" id="KW-1185">Reference proteome</keyword>
<evidence type="ECO:0008006" key="4">
    <source>
        <dbReference type="Google" id="ProtNLM"/>
    </source>
</evidence>
<organism evidence="2 3">
    <name type="scientific">Brevundimonas pondensis</name>
    <dbReference type="NCBI Taxonomy" id="2774189"/>
    <lineage>
        <taxon>Bacteria</taxon>
        <taxon>Pseudomonadati</taxon>
        <taxon>Pseudomonadota</taxon>
        <taxon>Alphaproteobacteria</taxon>
        <taxon>Caulobacterales</taxon>
        <taxon>Caulobacteraceae</taxon>
        <taxon>Brevundimonas</taxon>
    </lineage>
</organism>
<accession>A0ABX7SPE7</accession>
<gene>
    <name evidence="2" type="ORF">IFE19_04790</name>
</gene>
<dbReference type="EMBL" id="CP062006">
    <property type="protein sequence ID" value="QTC88685.1"/>
    <property type="molecule type" value="Genomic_DNA"/>
</dbReference>
<evidence type="ECO:0000313" key="2">
    <source>
        <dbReference type="EMBL" id="QTC88685.1"/>
    </source>
</evidence>
<feature type="signal peptide" evidence="1">
    <location>
        <begin position="1"/>
        <end position="24"/>
    </location>
</feature>
<feature type="chain" id="PRO_5046680448" description="PEGA domain-containing protein" evidence="1">
    <location>
        <begin position="25"/>
        <end position="101"/>
    </location>
</feature>
<name>A0ABX7SPE7_9CAUL</name>
<dbReference type="RefSeq" id="WP_178823760.1">
    <property type="nucleotide sequence ID" value="NZ_CP062006.1"/>
</dbReference>
<dbReference type="PROSITE" id="PS51257">
    <property type="entry name" value="PROKAR_LIPOPROTEIN"/>
    <property type="match status" value="1"/>
</dbReference>